<evidence type="ECO:0000256" key="3">
    <source>
        <dbReference type="SAM" id="SignalP"/>
    </source>
</evidence>
<keyword evidence="3" id="KW-0732">Signal</keyword>
<evidence type="ECO:0000256" key="2">
    <source>
        <dbReference type="PROSITE-ProRule" id="PRU00504"/>
    </source>
</evidence>
<dbReference type="InterPro" id="IPR011042">
    <property type="entry name" value="6-blade_b-propeller_TolB-like"/>
</dbReference>
<dbReference type="Gene3D" id="2.120.10.30">
    <property type="entry name" value="TolB, C-terminal domain"/>
    <property type="match status" value="3"/>
</dbReference>
<gene>
    <name evidence="4" type="ORF">Q4Q39_09605</name>
</gene>
<proteinExistence type="predicted"/>
<dbReference type="SUPFAM" id="SSF63829">
    <property type="entry name" value="Calcium-dependent phosphotriesterase"/>
    <property type="match status" value="1"/>
</dbReference>
<dbReference type="CDD" id="cd11304">
    <property type="entry name" value="Cadherin_repeat"/>
    <property type="match status" value="1"/>
</dbReference>
<organism evidence="4 5">
    <name type="scientific">Flavivirga amylovorans</name>
    <dbReference type="NCBI Taxonomy" id="870486"/>
    <lineage>
        <taxon>Bacteria</taxon>
        <taxon>Pseudomonadati</taxon>
        <taxon>Bacteroidota</taxon>
        <taxon>Flavobacteriia</taxon>
        <taxon>Flavobacteriales</taxon>
        <taxon>Flavobacteriaceae</taxon>
        <taxon>Flavivirga</taxon>
    </lineage>
</organism>
<reference evidence="4" key="1">
    <citation type="submission" date="2023-07" db="EMBL/GenBank/DDBJ databases">
        <title>Two novel species in the genus Flavivirga.</title>
        <authorList>
            <person name="Kwon K."/>
        </authorList>
    </citation>
    <scope>NUCLEOTIDE SEQUENCE</scope>
    <source>
        <strain evidence="4">KACC 14157</strain>
    </source>
</reference>
<evidence type="ECO:0008006" key="6">
    <source>
        <dbReference type="Google" id="ProtNLM"/>
    </source>
</evidence>
<dbReference type="EMBL" id="JAUOEM010000003">
    <property type="protein sequence ID" value="MDO5987652.1"/>
    <property type="molecule type" value="Genomic_DNA"/>
</dbReference>
<dbReference type="Pfam" id="PF01436">
    <property type="entry name" value="NHL"/>
    <property type="match status" value="1"/>
</dbReference>
<keyword evidence="5" id="KW-1185">Reference proteome</keyword>
<evidence type="ECO:0000313" key="4">
    <source>
        <dbReference type="EMBL" id="MDO5987652.1"/>
    </source>
</evidence>
<protein>
    <recommendedName>
        <fullName evidence="6">NHL repeat-containing protein</fullName>
    </recommendedName>
</protein>
<dbReference type="Proteomes" id="UP001176891">
    <property type="component" value="Unassembled WGS sequence"/>
</dbReference>
<dbReference type="PROSITE" id="PS51257">
    <property type="entry name" value="PROKAR_LIPOPROTEIN"/>
    <property type="match status" value="1"/>
</dbReference>
<evidence type="ECO:0000256" key="1">
    <source>
        <dbReference type="ARBA" id="ARBA00022737"/>
    </source>
</evidence>
<evidence type="ECO:0000313" key="5">
    <source>
        <dbReference type="Proteomes" id="UP001176891"/>
    </source>
</evidence>
<comment type="caution">
    <text evidence="4">The sequence shown here is derived from an EMBL/GenBank/DDBJ whole genome shotgun (WGS) entry which is preliminary data.</text>
</comment>
<accession>A0ABT8X1Q6</accession>
<keyword evidence="1" id="KW-0677">Repeat</keyword>
<dbReference type="PANTHER" id="PTHR13833:SF71">
    <property type="entry name" value="NHL DOMAIN-CONTAINING PROTEIN"/>
    <property type="match status" value="1"/>
</dbReference>
<sequence>MKTKKTIAQLCLLLSISAFSCEEKGVEEDPSKGDKVEIMAKSFNASIEEGKPQGVTIGKVEASVSSGELIYEIESQQPEGAIAINSSTGEITIADESNFSYELNQSITGMLKLSSGNTEKLIDFIIYIREVKTIEVTTITGHNKPGFVNGNGSSVRFNIISSICLDKDDNIYITEFNNHCIRKITPEGTVTTIAGTGVEGFVNGKGDIAQFSNPQGIDIDAQGNLYVSDAGNDAVRKITPDGNVSTFAGGEEGHKDGIGTEAQFVNLEGLTIDDEGNVYVADVSTIRKITPSGEVTTLAGAQEEGYADGKGTNARFYYIFDIDIDSKGNLYACDARNEKIRKITPSGEVSTAKMIDDKGDSIDQFTWGIALNEKDEIYVASDVFTIHRLYADGFFPIVAGKKGVKGGVDGGKEEALLKFSRVMALDSKGDIIFADPHKLRKVSFK</sequence>
<dbReference type="RefSeq" id="WP_303282216.1">
    <property type="nucleotide sequence ID" value="NZ_BAABCZ010000010.1"/>
</dbReference>
<dbReference type="PANTHER" id="PTHR13833">
    <property type="match status" value="1"/>
</dbReference>
<feature type="signal peptide" evidence="3">
    <location>
        <begin position="1"/>
        <end position="20"/>
    </location>
</feature>
<feature type="repeat" description="NHL" evidence="2">
    <location>
        <begin position="210"/>
        <end position="241"/>
    </location>
</feature>
<name>A0ABT8X1Q6_9FLAO</name>
<dbReference type="InterPro" id="IPR001258">
    <property type="entry name" value="NHL_repeat"/>
</dbReference>
<dbReference type="PROSITE" id="PS51125">
    <property type="entry name" value="NHL"/>
    <property type="match status" value="1"/>
</dbReference>
<feature type="chain" id="PRO_5047178244" description="NHL repeat-containing protein" evidence="3">
    <location>
        <begin position="21"/>
        <end position="445"/>
    </location>
</feature>